<name>A0A1P8K0G3_9BURK</name>
<dbReference type="STRING" id="1842727.RD110_21645"/>
<keyword evidence="2" id="KW-1185">Reference proteome</keyword>
<dbReference type="OrthoDB" id="8522878at2"/>
<proteinExistence type="predicted"/>
<dbReference type="Proteomes" id="UP000186609">
    <property type="component" value="Chromosome"/>
</dbReference>
<evidence type="ECO:0000313" key="1">
    <source>
        <dbReference type="EMBL" id="APW39498.1"/>
    </source>
</evidence>
<dbReference type="InterPro" id="IPR017467">
    <property type="entry name" value="CHP03016_PEP-CTERM"/>
</dbReference>
<dbReference type="KEGG" id="rhy:RD110_21645"/>
<reference evidence="1 2" key="1">
    <citation type="submission" date="2017-01" db="EMBL/GenBank/DDBJ databases">
        <authorList>
            <person name="Mah S.A."/>
            <person name="Swanson W.J."/>
            <person name="Moy G.W."/>
            <person name="Vacquier V.D."/>
        </authorList>
    </citation>
    <scope>NUCLEOTIDE SEQUENCE [LARGE SCALE GENOMIC DNA]</scope>
    <source>
        <strain evidence="1 2">DCY110</strain>
    </source>
</reference>
<protein>
    <recommendedName>
        <fullName evidence="3">TIGR03016 family PEP-CTERM system-associated outer membrane protein</fullName>
    </recommendedName>
</protein>
<dbReference type="NCBIfam" id="TIGR03016">
    <property type="entry name" value="pepcterm_hypo_1"/>
    <property type="match status" value="1"/>
</dbReference>
<gene>
    <name evidence="1" type="ORF">RD110_21645</name>
</gene>
<dbReference type="EMBL" id="CP019236">
    <property type="protein sequence ID" value="APW39498.1"/>
    <property type="molecule type" value="Genomic_DNA"/>
</dbReference>
<organism evidence="1 2">
    <name type="scientific">Rhodoferax koreensis</name>
    <dbReference type="NCBI Taxonomy" id="1842727"/>
    <lineage>
        <taxon>Bacteria</taxon>
        <taxon>Pseudomonadati</taxon>
        <taxon>Pseudomonadota</taxon>
        <taxon>Betaproteobacteria</taxon>
        <taxon>Burkholderiales</taxon>
        <taxon>Comamonadaceae</taxon>
        <taxon>Rhodoferax</taxon>
    </lineage>
</organism>
<dbReference type="AlphaFoldDB" id="A0A1P8K0G3"/>
<accession>A0A1P8K0G3</accession>
<evidence type="ECO:0000313" key="2">
    <source>
        <dbReference type="Proteomes" id="UP000186609"/>
    </source>
</evidence>
<evidence type="ECO:0008006" key="3">
    <source>
        <dbReference type="Google" id="ProtNLM"/>
    </source>
</evidence>
<sequence>MAMSNSKQPDCALNHLPMLHKSICTFFEIYCLPQYASRSFVSLICVAAALSSVCADAQQIETGGGGRGLTVTPRLTLSETYSSNINLSSTNKQSEFTTEISPGIRISSDAGRLRGYFDYSLSQLLYARNSDRNELQNSLSAAGTYEAIDQWAFLDFSGTISQQSISAFGTQSLDNTSLNSNRTEVATYRISPYVRGHLSNFADYEARYKYETTRSKSNLASDVDTRESSIKLNGDSSFSRLKWAANLSSQNVDYSLGRNTSSDQLNINLIYSINSQVEAILIGGKESNNYVSVDKQSHSSNGFGLNWRPSDTTRFSGQVERRYFGSTHAISLEHRTPRTAWSYVDNKSVSNSSSNGQVGLGGLYDLLYSQFASVEPDPVKRAQLVRSFLQVNGLDPNTTVVGAYSTAALSLQRSQTLTFALIGIRDTITLSANRSMSQSLSNLVPAADDFANTSFIRQNGVTLSYSHRLTPDSSLNVLVSQQKSAGDSSLLKTKLRAFGVNLSTRLNDKMYGNIGARHVISDSSTSYKETTLTGSVNIQF</sequence>
<dbReference type="RefSeq" id="WP_076201916.1">
    <property type="nucleotide sequence ID" value="NZ_CP019236.1"/>
</dbReference>